<dbReference type="EMBL" id="CP060716">
    <property type="protein sequence ID" value="QNN63253.1"/>
    <property type="molecule type" value="Genomic_DNA"/>
</dbReference>
<dbReference type="Proteomes" id="UP000515934">
    <property type="component" value="Chromosome"/>
</dbReference>
<name>A0A7G9S5X8_9MICO</name>
<evidence type="ECO:0000313" key="1">
    <source>
        <dbReference type="EMBL" id="QNN63253.1"/>
    </source>
</evidence>
<protein>
    <submittedName>
        <fullName evidence="1">HAD family phosphatase</fullName>
    </submittedName>
</protein>
<keyword evidence="2" id="KW-1185">Reference proteome</keyword>
<dbReference type="NCBIfam" id="TIGR01509">
    <property type="entry name" value="HAD-SF-IA-v3"/>
    <property type="match status" value="1"/>
</dbReference>
<dbReference type="CDD" id="cd07505">
    <property type="entry name" value="HAD_BPGM-like"/>
    <property type="match status" value="1"/>
</dbReference>
<dbReference type="SFLD" id="SFLDS00003">
    <property type="entry name" value="Haloacid_Dehalogenase"/>
    <property type="match status" value="1"/>
</dbReference>
<accession>A0A7G9S5X8</accession>
<dbReference type="SUPFAM" id="SSF56784">
    <property type="entry name" value="HAD-like"/>
    <property type="match status" value="1"/>
</dbReference>
<dbReference type="InterPro" id="IPR036412">
    <property type="entry name" value="HAD-like_sf"/>
</dbReference>
<dbReference type="InterPro" id="IPR041492">
    <property type="entry name" value="HAD_2"/>
</dbReference>
<gene>
    <name evidence="1" type="ORF">H9L06_02580</name>
</gene>
<evidence type="ECO:0000313" key="2">
    <source>
        <dbReference type="Proteomes" id="UP000515934"/>
    </source>
</evidence>
<dbReference type="PANTHER" id="PTHR18901">
    <property type="entry name" value="2-DEOXYGLUCOSE-6-PHOSPHATE PHOSPHATASE 2"/>
    <property type="match status" value="1"/>
</dbReference>
<dbReference type="InterPro" id="IPR023214">
    <property type="entry name" value="HAD_sf"/>
</dbReference>
<dbReference type="SFLD" id="SFLDG01129">
    <property type="entry name" value="C1.5:_HAD__Beta-PGM__Phosphata"/>
    <property type="match status" value="1"/>
</dbReference>
<dbReference type="Gene3D" id="1.10.150.240">
    <property type="entry name" value="Putative phosphatase, domain 2"/>
    <property type="match status" value="1"/>
</dbReference>
<dbReference type="AlphaFoldDB" id="A0A7G9S5X8"/>
<proteinExistence type="predicted"/>
<dbReference type="Gene3D" id="3.40.50.1000">
    <property type="entry name" value="HAD superfamily/HAD-like"/>
    <property type="match status" value="1"/>
</dbReference>
<dbReference type="KEGG" id="ldn:H9L06_02580"/>
<dbReference type="InterPro" id="IPR023198">
    <property type="entry name" value="PGP-like_dom2"/>
</dbReference>
<organism evidence="1 2">
    <name type="scientific">Leucobacter denitrificans</name>
    <dbReference type="NCBI Taxonomy" id="683042"/>
    <lineage>
        <taxon>Bacteria</taxon>
        <taxon>Bacillati</taxon>
        <taxon>Actinomycetota</taxon>
        <taxon>Actinomycetes</taxon>
        <taxon>Micrococcales</taxon>
        <taxon>Microbacteriaceae</taxon>
        <taxon>Leucobacter</taxon>
    </lineage>
</organism>
<dbReference type="InterPro" id="IPR006439">
    <property type="entry name" value="HAD-SF_hydro_IA"/>
</dbReference>
<dbReference type="Pfam" id="PF13419">
    <property type="entry name" value="HAD_2"/>
    <property type="match status" value="1"/>
</dbReference>
<reference evidence="1 2" key="1">
    <citation type="submission" date="2020-08" db="EMBL/GenBank/DDBJ databases">
        <title>Genome sequence of Leucobacter denitrificans KACC 14055T.</title>
        <authorList>
            <person name="Hyun D.-W."/>
            <person name="Bae J.-W."/>
        </authorList>
    </citation>
    <scope>NUCLEOTIDE SEQUENCE [LARGE SCALE GENOMIC DNA]</scope>
    <source>
        <strain evidence="1 2">KACC 14055</strain>
    </source>
</reference>
<dbReference type="PANTHER" id="PTHR18901:SF38">
    <property type="entry name" value="PSEUDOURIDINE-5'-PHOSPHATASE"/>
    <property type="match status" value="1"/>
</dbReference>
<sequence>MTTAPAHMFPAATLWDMDGTIIDSEPLWLGAEVRMLERYDIAVPSDIHERLVGQGLTTAARVFQTLGVPLSVEDIVNEWANGVVAGLAETGPLWIEGALEMLESFRAFDVPSALVTMSVRPIAEAVVELLPAGTFQAIITGDDVEFEKPHPDPYLRGAAALGVEARHCIAFEDSPPGTAAAAASGAFVFGVPNLLSLDGSDAHLVLPTLSGMDARQAGSLWQQHRS</sequence>
<dbReference type="RefSeq" id="WP_187555720.1">
    <property type="nucleotide sequence ID" value="NZ_CP060716.1"/>
</dbReference>